<dbReference type="AlphaFoldDB" id="F7NEQ6"/>
<dbReference type="STRING" id="1009370.ALO_02606"/>
<dbReference type="PANTHER" id="PTHR43163">
    <property type="entry name" value="DIPEPTIDE TRANSPORT SYSTEM PERMEASE PROTEIN DPPB-RELATED"/>
    <property type="match status" value="1"/>
</dbReference>
<comment type="similarity">
    <text evidence="7">Belongs to the binding-protein-dependent transport system permease family.</text>
</comment>
<keyword evidence="3" id="KW-1003">Cell membrane</keyword>
<evidence type="ECO:0000256" key="2">
    <source>
        <dbReference type="ARBA" id="ARBA00022448"/>
    </source>
</evidence>
<dbReference type="GO" id="GO:0055085">
    <property type="term" value="P:transmembrane transport"/>
    <property type="evidence" value="ECO:0007669"/>
    <property type="project" value="InterPro"/>
</dbReference>
<accession>F7NEQ6</accession>
<evidence type="ECO:0000313" key="10">
    <source>
        <dbReference type="Proteomes" id="UP000003240"/>
    </source>
</evidence>
<keyword evidence="6 7" id="KW-0472">Membrane</keyword>
<dbReference type="PANTHER" id="PTHR43163:SF6">
    <property type="entry name" value="DIPEPTIDE TRANSPORT SYSTEM PERMEASE PROTEIN DPPB-RELATED"/>
    <property type="match status" value="1"/>
</dbReference>
<evidence type="ECO:0000259" key="8">
    <source>
        <dbReference type="PROSITE" id="PS50928"/>
    </source>
</evidence>
<protein>
    <recommendedName>
        <fullName evidence="8">ABC transmembrane type-1 domain-containing protein</fullName>
    </recommendedName>
</protein>
<feature type="transmembrane region" description="Helical" evidence="7">
    <location>
        <begin position="12"/>
        <end position="32"/>
    </location>
</feature>
<feature type="transmembrane region" description="Helical" evidence="7">
    <location>
        <begin position="141"/>
        <end position="163"/>
    </location>
</feature>
<comment type="caution">
    <text evidence="9">The sequence shown here is derived from an EMBL/GenBank/DDBJ whole genome shotgun (WGS) entry which is preliminary data.</text>
</comment>
<dbReference type="eggNOG" id="COG0601">
    <property type="taxonomic scope" value="Bacteria"/>
</dbReference>
<dbReference type="Pfam" id="PF00528">
    <property type="entry name" value="BPD_transp_1"/>
    <property type="match status" value="1"/>
</dbReference>
<dbReference type="Proteomes" id="UP000003240">
    <property type="component" value="Unassembled WGS sequence"/>
</dbReference>
<dbReference type="PROSITE" id="PS50928">
    <property type="entry name" value="ABC_TM1"/>
    <property type="match status" value="1"/>
</dbReference>
<keyword evidence="2 7" id="KW-0813">Transport</keyword>
<sequence>MSKNALLHIGWTLLRLSSLLVAVSILAFGLVISSPIDPVDAYVGSESGVSQEQRQNVAAYWGLDKPPGERYFIWARNMLAGDMGTSITYRLPVSQVIAERFQTSLALMGTAWVLSGLLGFILGVVAGVYRGSVLDRGIKTFCLILSSTPAFWLGLLLLTLFAVRLEWFPIALAAPIGKLSGEVTLGERIHHLILPSLTLSITGVAAIALHTRQKLIDVMASDYMLFAYARGEKKWPAVRRHGIRNIMLPAITLQFASFSELFGGSVLAEQVFSYPGLGNAATLAGLRGDAPLLLGIALCSAVFVFTGNLLANIIYCLVDPQIREERSHG</sequence>
<keyword evidence="10" id="KW-1185">Reference proteome</keyword>
<feature type="transmembrane region" description="Helical" evidence="7">
    <location>
        <begin position="189"/>
        <end position="209"/>
    </location>
</feature>
<dbReference type="InterPro" id="IPR000515">
    <property type="entry name" value="MetI-like"/>
</dbReference>
<proteinExistence type="inferred from homology"/>
<dbReference type="EMBL" id="AFGF01000017">
    <property type="protein sequence ID" value="EGO65467.1"/>
    <property type="molecule type" value="Genomic_DNA"/>
</dbReference>
<evidence type="ECO:0000256" key="7">
    <source>
        <dbReference type="RuleBase" id="RU363032"/>
    </source>
</evidence>
<reference evidence="9 10" key="1">
    <citation type="journal article" date="2011" name="EMBO J.">
        <title>Structural diversity of bacterial flagellar motors.</title>
        <authorList>
            <person name="Chen S."/>
            <person name="Beeby M."/>
            <person name="Murphy G.E."/>
            <person name="Leadbetter J.R."/>
            <person name="Hendrixson D.R."/>
            <person name="Briegel A."/>
            <person name="Li Z."/>
            <person name="Shi J."/>
            <person name="Tocheva E.I."/>
            <person name="Muller A."/>
            <person name="Dobro M.J."/>
            <person name="Jensen G.J."/>
        </authorList>
    </citation>
    <scope>NUCLEOTIDE SEQUENCE [LARGE SCALE GENOMIC DNA]</scope>
    <source>
        <strain evidence="9 10">DSM 6540</strain>
    </source>
</reference>
<dbReference type="Gene3D" id="1.10.3720.10">
    <property type="entry name" value="MetI-like"/>
    <property type="match status" value="1"/>
</dbReference>
<evidence type="ECO:0000256" key="4">
    <source>
        <dbReference type="ARBA" id="ARBA00022692"/>
    </source>
</evidence>
<keyword evidence="4 7" id="KW-0812">Transmembrane</keyword>
<evidence type="ECO:0000256" key="1">
    <source>
        <dbReference type="ARBA" id="ARBA00004651"/>
    </source>
</evidence>
<dbReference type="InterPro" id="IPR035906">
    <property type="entry name" value="MetI-like_sf"/>
</dbReference>
<dbReference type="GO" id="GO:0005886">
    <property type="term" value="C:plasma membrane"/>
    <property type="evidence" value="ECO:0007669"/>
    <property type="project" value="UniProtKB-SubCell"/>
</dbReference>
<gene>
    <name evidence="9" type="ORF">ALO_02606</name>
</gene>
<evidence type="ECO:0000256" key="6">
    <source>
        <dbReference type="ARBA" id="ARBA00023136"/>
    </source>
</evidence>
<keyword evidence="5 7" id="KW-1133">Transmembrane helix</keyword>
<evidence type="ECO:0000313" key="9">
    <source>
        <dbReference type="EMBL" id="EGO65467.1"/>
    </source>
</evidence>
<evidence type="ECO:0000256" key="5">
    <source>
        <dbReference type="ARBA" id="ARBA00022989"/>
    </source>
</evidence>
<feature type="transmembrane region" description="Helical" evidence="7">
    <location>
        <begin position="246"/>
        <end position="272"/>
    </location>
</feature>
<feature type="transmembrane region" description="Helical" evidence="7">
    <location>
        <begin position="105"/>
        <end position="129"/>
    </location>
</feature>
<feature type="transmembrane region" description="Helical" evidence="7">
    <location>
        <begin position="292"/>
        <end position="318"/>
    </location>
</feature>
<feature type="domain" description="ABC transmembrane type-1" evidence="8">
    <location>
        <begin position="101"/>
        <end position="315"/>
    </location>
</feature>
<evidence type="ECO:0000256" key="3">
    <source>
        <dbReference type="ARBA" id="ARBA00022475"/>
    </source>
</evidence>
<comment type="subcellular location">
    <subcellularLocation>
        <location evidence="1 7">Cell membrane</location>
        <topology evidence="1 7">Multi-pass membrane protein</topology>
    </subcellularLocation>
</comment>
<dbReference type="CDD" id="cd06261">
    <property type="entry name" value="TM_PBP2"/>
    <property type="match status" value="1"/>
</dbReference>
<organism evidence="9 10">
    <name type="scientific">Acetonema longum DSM 6540</name>
    <dbReference type="NCBI Taxonomy" id="1009370"/>
    <lineage>
        <taxon>Bacteria</taxon>
        <taxon>Bacillati</taxon>
        <taxon>Bacillota</taxon>
        <taxon>Negativicutes</taxon>
        <taxon>Acetonemataceae</taxon>
        <taxon>Acetonema</taxon>
    </lineage>
</organism>
<dbReference type="SUPFAM" id="SSF161098">
    <property type="entry name" value="MetI-like"/>
    <property type="match status" value="1"/>
</dbReference>
<dbReference type="RefSeq" id="WP_004092522.1">
    <property type="nucleotide sequence ID" value="NZ_AFGF01000017.1"/>
</dbReference>
<name>F7NEQ6_9FIRM</name>